<evidence type="ECO:0000256" key="6">
    <source>
        <dbReference type="SAM" id="MobiDB-lite"/>
    </source>
</evidence>
<keyword evidence="3 7" id="KW-0812">Transmembrane</keyword>
<evidence type="ECO:0000256" key="2">
    <source>
        <dbReference type="ARBA" id="ARBA00022448"/>
    </source>
</evidence>
<dbReference type="GO" id="GO:0004672">
    <property type="term" value="F:protein kinase activity"/>
    <property type="evidence" value="ECO:0007669"/>
    <property type="project" value="InterPro"/>
</dbReference>
<name>A0A0F8V3V4_9EURO</name>
<comment type="subcellular location">
    <subcellularLocation>
        <location evidence="1">Membrane</location>
        <topology evidence="1">Multi-pass membrane protein</topology>
    </subcellularLocation>
</comment>
<dbReference type="CDD" id="cd17325">
    <property type="entry name" value="MFS_MdtG_SLC18_like"/>
    <property type="match status" value="1"/>
</dbReference>
<evidence type="ECO:0000313" key="10">
    <source>
        <dbReference type="EMBL" id="KKK17656.1"/>
    </source>
</evidence>
<feature type="domain" description="Protein kinase" evidence="8">
    <location>
        <begin position="466"/>
        <end position="753"/>
    </location>
</feature>
<comment type="caution">
    <text evidence="10">The sequence shown here is derived from an EMBL/GenBank/DDBJ whole genome shotgun (WGS) entry which is preliminary data.</text>
</comment>
<feature type="transmembrane region" description="Helical" evidence="7">
    <location>
        <begin position="130"/>
        <end position="148"/>
    </location>
</feature>
<feature type="transmembrane region" description="Helical" evidence="7">
    <location>
        <begin position="372"/>
        <end position="398"/>
    </location>
</feature>
<feature type="transmembrane region" description="Helical" evidence="7">
    <location>
        <begin position="188"/>
        <end position="208"/>
    </location>
</feature>
<dbReference type="AlphaFoldDB" id="A0A0F8V3V4"/>
<feature type="transmembrane region" description="Helical" evidence="7">
    <location>
        <begin position="319"/>
        <end position="336"/>
    </location>
</feature>
<feature type="transmembrane region" description="Helical" evidence="7">
    <location>
        <begin position="103"/>
        <end position="124"/>
    </location>
</feature>
<feature type="transmembrane region" description="Helical" evidence="7">
    <location>
        <begin position="28"/>
        <end position="51"/>
    </location>
</feature>
<dbReference type="Pfam" id="PF00069">
    <property type="entry name" value="Pkinase"/>
    <property type="match status" value="1"/>
</dbReference>
<dbReference type="PROSITE" id="PS50850">
    <property type="entry name" value="MFS"/>
    <property type="match status" value="1"/>
</dbReference>
<reference evidence="10 11" key="1">
    <citation type="submission" date="2015-02" db="EMBL/GenBank/DDBJ databases">
        <title>Draft Genome Sequences of Two Closely-Related Aflatoxigenic Aspergillus Species Obtained from the Cote d'Ivoire.</title>
        <authorList>
            <person name="Moore G.G."/>
            <person name="Beltz S.B."/>
            <person name="Mack B.M."/>
        </authorList>
    </citation>
    <scope>NUCLEOTIDE SEQUENCE [LARGE SCALE GENOMIC DNA]</scope>
    <source>
        <strain evidence="10 11">SRRC1468</strain>
    </source>
</reference>
<evidence type="ECO:0000256" key="3">
    <source>
        <dbReference type="ARBA" id="ARBA00022692"/>
    </source>
</evidence>
<dbReference type="PROSITE" id="PS50011">
    <property type="entry name" value="PROTEIN_KINASE_DOM"/>
    <property type="match status" value="1"/>
</dbReference>
<evidence type="ECO:0000256" key="4">
    <source>
        <dbReference type="ARBA" id="ARBA00022989"/>
    </source>
</evidence>
<dbReference type="PANTHER" id="PTHR23506">
    <property type="entry name" value="GH10249P"/>
    <property type="match status" value="1"/>
</dbReference>
<dbReference type="InterPro" id="IPR036259">
    <property type="entry name" value="MFS_trans_sf"/>
</dbReference>
<dbReference type="Gene3D" id="1.10.510.10">
    <property type="entry name" value="Transferase(Phosphotransferase) domain 1"/>
    <property type="match status" value="1"/>
</dbReference>
<dbReference type="InterPro" id="IPR020846">
    <property type="entry name" value="MFS_dom"/>
</dbReference>
<keyword evidence="2" id="KW-0813">Transport</keyword>
<dbReference type="Gene3D" id="3.30.200.20">
    <property type="entry name" value="Phosphorylase Kinase, domain 1"/>
    <property type="match status" value="1"/>
</dbReference>
<protein>
    <recommendedName>
        <fullName evidence="12">Major facilitator superfamily (MFS) profile domain-containing protein</fullName>
    </recommendedName>
</protein>
<dbReference type="OrthoDB" id="5086884at2759"/>
<accession>A0A0F8V3V4</accession>
<organism evidence="10 11">
    <name type="scientific">Aspergillus rambellii</name>
    <dbReference type="NCBI Taxonomy" id="308745"/>
    <lineage>
        <taxon>Eukaryota</taxon>
        <taxon>Fungi</taxon>
        <taxon>Dikarya</taxon>
        <taxon>Ascomycota</taxon>
        <taxon>Pezizomycotina</taxon>
        <taxon>Eurotiomycetes</taxon>
        <taxon>Eurotiomycetidae</taxon>
        <taxon>Eurotiales</taxon>
        <taxon>Aspergillaceae</taxon>
        <taxon>Aspergillus</taxon>
        <taxon>Aspergillus subgen. Nidulantes</taxon>
    </lineage>
</organism>
<dbReference type="InterPro" id="IPR011009">
    <property type="entry name" value="Kinase-like_dom_sf"/>
</dbReference>
<dbReference type="InterPro" id="IPR000719">
    <property type="entry name" value="Prot_kinase_dom"/>
</dbReference>
<feature type="region of interest" description="Disordered" evidence="6">
    <location>
        <begin position="239"/>
        <end position="264"/>
    </location>
</feature>
<dbReference type="GO" id="GO:0022857">
    <property type="term" value="F:transmembrane transporter activity"/>
    <property type="evidence" value="ECO:0007669"/>
    <property type="project" value="InterPro"/>
</dbReference>
<dbReference type="InterPro" id="IPR011701">
    <property type="entry name" value="MFS"/>
</dbReference>
<dbReference type="PANTHER" id="PTHR23506:SF23">
    <property type="entry name" value="GH10249P"/>
    <property type="match status" value="1"/>
</dbReference>
<dbReference type="Proteomes" id="UP000034291">
    <property type="component" value="Unassembled WGS sequence"/>
</dbReference>
<dbReference type="InterPro" id="IPR050930">
    <property type="entry name" value="MFS_Vesicular_Transporter"/>
</dbReference>
<dbReference type="GO" id="GO:0005524">
    <property type="term" value="F:ATP binding"/>
    <property type="evidence" value="ECO:0007669"/>
    <property type="project" value="InterPro"/>
</dbReference>
<dbReference type="Pfam" id="PF07690">
    <property type="entry name" value="MFS_1"/>
    <property type="match status" value="1"/>
</dbReference>
<evidence type="ECO:0000256" key="1">
    <source>
        <dbReference type="ARBA" id="ARBA00004141"/>
    </source>
</evidence>
<gene>
    <name evidence="10" type="ORF">ARAM_002923</name>
</gene>
<dbReference type="STRING" id="308745.A0A0F8V3V4"/>
<feature type="transmembrane region" description="Helical" evidence="7">
    <location>
        <begin position="160"/>
        <end position="182"/>
    </location>
</feature>
<evidence type="ECO:0000259" key="9">
    <source>
        <dbReference type="PROSITE" id="PS50850"/>
    </source>
</evidence>
<evidence type="ECO:0000256" key="5">
    <source>
        <dbReference type="ARBA" id="ARBA00023136"/>
    </source>
</evidence>
<dbReference type="SUPFAM" id="SSF56112">
    <property type="entry name" value="Protein kinase-like (PK-like)"/>
    <property type="match status" value="1"/>
</dbReference>
<dbReference type="SMART" id="SM00220">
    <property type="entry name" value="S_TKc"/>
    <property type="match status" value="1"/>
</dbReference>
<keyword evidence="4 7" id="KW-1133">Transmembrane helix</keyword>
<dbReference type="EMBL" id="JZBS01002691">
    <property type="protein sequence ID" value="KKK17656.1"/>
    <property type="molecule type" value="Genomic_DNA"/>
</dbReference>
<feature type="transmembrane region" description="Helical" evidence="7">
    <location>
        <begin position="71"/>
        <end position="91"/>
    </location>
</feature>
<proteinExistence type="predicted"/>
<dbReference type="Gene3D" id="1.20.1250.20">
    <property type="entry name" value="MFS general substrate transporter like domains"/>
    <property type="match status" value="1"/>
</dbReference>
<dbReference type="SUPFAM" id="SSF103473">
    <property type="entry name" value="MFS general substrate transporter"/>
    <property type="match status" value="1"/>
</dbReference>
<feature type="transmembrane region" description="Helical" evidence="7">
    <location>
        <begin position="419"/>
        <end position="446"/>
    </location>
</feature>
<keyword evidence="5 7" id="KW-0472">Membrane</keyword>
<evidence type="ECO:0000259" key="8">
    <source>
        <dbReference type="PROSITE" id="PS50011"/>
    </source>
</evidence>
<dbReference type="GO" id="GO:0016020">
    <property type="term" value="C:membrane"/>
    <property type="evidence" value="ECO:0007669"/>
    <property type="project" value="UniProtKB-SubCell"/>
</dbReference>
<feature type="transmembrane region" description="Helical" evidence="7">
    <location>
        <begin position="452"/>
        <end position="474"/>
    </location>
</feature>
<feature type="domain" description="Major facilitator superfamily (MFS) profile" evidence="9">
    <location>
        <begin position="29"/>
        <end position="478"/>
    </location>
</feature>
<evidence type="ECO:0008006" key="12">
    <source>
        <dbReference type="Google" id="ProtNLM"/>
    </source>
</evidence>
<evidence type="ECO:0000256" key="7">
    <source>
        <dbReference type="SAM" id="Phobius"/>
    </source>
</evidence>
<sequence>MVCVPWSAHRDKHQRPPWLLKGRSSVSFITFVASFAVFTDSFLYGLIVPVIPSALNERLHVSANDEQKWTSILLALYGAAQFSFAPLNGYLSDRIQSRWWPMVTGVLILGAGTALLCAGTNIGLWIAGRILQGAAAAIVWTAGCALLADTVADEQLGHAMGYISTGMTLGNLTGPLVGGAVYEHGGYYSVFIVAFALIGVDMGLRLVMIETKQAVKFLHAPAEQTTVQNESAAIAEPPAVLPENGPIAGKLEPPSRDGGGSETPASRASLKAACRLLSSPRILVVIWTCVVVSVIISAFDSVLPLFVQDTFKWAQTAQGLIFIPFVMPSLLGPLVGWVNDRYPKLRRFLAGGALLISAPPCLLLRLVSGNDIGHKVLMCALLVVLGMGMAVLFPLVLAENSYAASEQAQEAPSTFGEQGVMGLAYGFANSAYAAGSIAGPFLAGFIRASAGWGTMTLVLGLLTGVSALPVLLYFGGFKLCNKGKGKPYNSSYVALKIYVTGEKREHELNIYRHLNSVELEHPGKRFIRKLFDHFVITDPHGQHICLVHEPLGISANELLEWIPGKAVTLEDMKVCIRQLLVVLDFLQSVAGVIHTDLQLKNLLLPTPKLEALSNFEEEEIRMPSARKVLQDRIIYRSSRFPPGDGLPLLSDFGEARLSNEKHNEDIMPNPYRAPEVILRATWDYKVDIWNVAMVAWDIVSSSTLIQGRNLDGIFDDRVHLAGLVALLAVRHLISVNEAISVLFSGTIPAPGKD</sequence>
<keyword evidence="11" id="KW-1185">Reference proteome</keyword>
<feature type="transmembrane region" description="Helical" evidence="7">
    <location>
        <begin position="282"/>
        <end position="307"/>
    </location>
</feature>
<evidence type="ECO:0000313" key="11">
    <source>
        <dbReference type="Proteomes" id="UP000034291"/>
    </source>
</evidence>